<name>A0A6F8YDY3_9ACTN</name>
<feature type="region of interest" description="Disordered" evidence="1">
    <location>
        <begin position="89"/>
        <end position="110"/>
    </location>
</feature>
<gene>
    <name evidence="3" type="ORF">Psuf_016250</name>
</gene>
<evidence type="ECO:0000256" key="1">
    <source>
        <dbReference type="SAM" id="MobiDB-lite"/>
    </source>
</evidence>
<sequence>MPASVAVRGVGLRLSEVDDLDSLARRLSAAPAPAAVRRFAAPDTVLAPVERGVYGPVEPRVPARAGARGLRGTPHESLLALASAASSVDGARGPEAAHEPARQDTRAPDDTTAVVWASSTAGLPEYATACAEASTLDPGFVAPALGPASAYNGPAATVSIRLGLAGPNLTLTGGATAGISAVAEAMRLIVAGDASAALVGASATVTRWSLTAANDHLTPAEGAACLALDLAGGPGIQLRGCHRTDLVQATARVIQAAARPETRPDGLVVSTSDTALVDALASSQPFPVWHVERALGDLGAAGGLLAVVGAAALCAAAGGTFVAPGERDPKRPTKILALAVEPCGSTASMEVSSS</sequence>
<dbReference type="AlphaFoldDB" id="A0A6F8YDY3"/>
<feature type="compositionally biased region" description="Basic and acidic residues" evidence="1">
    <location>
        <begin position="95"/>
        <end position="109"/>
    </location>
</feature>
<keyword evidence="4" id="KW-1185">Reference proteome</keyword>
<organism evidence="3 4">
    <name type="scientific">Phytohabitans suffuscus</name>
    <dbReference type="NCBI Taxonomy" id="624315"/>
    <lineage>
        <taxon>Bacteria</taxon>
        <taxon>Bacillati</taxon>
        <taxon>Actinomycetota</taxon>
        <taxon>Actinomycetes</taxon>
        <taxon>Micromonosporales</taxon>
        <taxon>Micromonosporaceae</taxon>
    </lineage>
</organism>
<evidence type="ECO:0000313" key="4">
    <source>
        <dbReference type="Proteomes" id="UP000503011"/>
    </source>
</evidence>
<feature type="domain" description="Beta-ketoacyl synthase-like N-terminal" evidence="2">
    <location>
        <begin position="106"/>
        <end position="212"/>
    </location>
</feature>
<dbReference type="RefSeq" id="WP_173155443.1">
    <property type="nucleotide sequence ID" value="NZ_AP022871.1"/>
</dbReference>
<evidence type="ECO:0000259" key="2">
    <source>
        <dbReference type="Pfam" id="PF00109"/>
    </source>
</evidence>
<dbReference type="Gene3D" id="3.40.47.10">
    <property type="match status" value="1"/>
</dbReference>
<dbReference type="EMBL" id="AP022871">
    <property type="protein sequence ID" value="BCB84312.1"/>
    <property type="molecule type" value="Genomic_DNA"/>
</dbReference>
<accession>A0A6F8YDY3</accession>
<dbReference type="Pfam" id="PF00109">
    <property type="entry name" value="ketoacyl-synt"/>
    <property type="match status" value="1"/>
</dbReference>
<proteinExistence type="predicted"/>
<reference evidence="3 4" key="1">
    <citation type="submission" date="2020-03" db="EMBL/GenBank/DDBJ databases">
        <title>Whole genome shotgun sequence of Phytohabitans suffuscus NBRC 105367.</title>
        <authorList>
            <person name="Komaki H."/>
            <person name="Tamura T."/>
        </authorList>
    </citation>
    <scope>NUCLEOTIDE SEQUENCE [LARGE SCALE GENOMIC DNA]</scope>
    <source>
        <strain evidence="3 4">NBRC 105367</strain>
    </source>
</reference>
<dbReference type="InterPro" id="IPR016039">
    <property type="entry name" value="Thiolase-like"/>
</dbReference>
<dbReference type="KEGG" id="psuu:Psuf_016250"/>
<dbReference type="GO" id="GO:0016746">
    <property type="term" value="F:acyltransferase activity"/>
    <property type="evidence" value="ECO:0007669"/>
    <property type="project" value="InterPro"/>
</dbReference>
<reference evidence="3 4" key="2">
    <citation type="submission" date="2020-03" db="EMBL/GenBank/DDBJ databases">
        <authorList>
            <person name="Ichikawa N."/>
            <person name="Kimura A."/>
            <person name="Kitahashi Y."/>
            <person name="Uohara A."/>
        </authorList>
    </citation>
    <scope>NUCLEOTIDE SEQUENCE [LARGE SCALE GENOMIC DNA]</scope>
    <source>
        <strain evidence="3 4">NBRC 105367</strain>
    </source>
</reference>
<dbReference type="InterPro" id="IPR014030">
    <property type="entry name" value="Ketoacyl_synth_N"/>
</dbReference>
<evidence type="ECO:0000313" key="3">
    <source>
        <dbReference type="EMBL" id="BCB84312.1"/>
    </source>
</evidence>
<dbReference type="Proteomes" id="UP000503011">
    <property type="component" value="Chromosome"/>
</dbReference>
<protein>
    <recommendedName>
        <fullName evidence="2">Beta-ketoacyl synthase-like N-terminal domain-containing protein</fullName>
    </recommendedName>
</protein>
<dbReference type="SUPFAM" id="SSF53901">
    <property type="entry name" value="Thiolase-like"/>
    <property type="match status" value="1"/>
</dbReference>